<feature type="domain" description="Uroporphyrinogen decarboxylase (URO-D)" evidence="1">
    <location>
        <begin position="74"/>
        <end position="329"/>
    </location>
</feature>
<dbReference type="GO" id="GO:0004853">
    <property type="term" value="F:uroporphyrinogen decarboxylase activity"/>
    <property type="evidence" value="ECO:0007669"/>
    <property type="project" value="UniProtKB-EC"/>
</dbReference>
<dbReference type="Proteomes" id="UP001549037">
    <property type="component" value="Unassembled WGS sequence"/>
</dbReference>
<organism evidence="2 3">
    <name type="scientific">Streptococcus porcorum</name>
    <dbReference type="NCBI Taxonomy" id="701526"/>
    <lineage>
        <taxon>Bacteria</taxon>
        <taxon>Bacillati</taxon>
        <taxon>Bacillota</taxon>
        <taxon>Bacilli</taxon>
        <taxon>Lactobacillales</taxon>
        <taxon>Streptococcaceae</taxon>
        <taxon>Streptococcus</taxon>
    </lineage>
</organism>
<dbReference type="PANTHER" id="PTHR47099">
    <property type="entry name" value="METHYLCOBAMIDE:COM METHYLTRANSFERASE MTBA"/>
    <property type="match status" value="1"/>
</dbReference>
<keyword evidence="3" id="KW-1185">Reference proteome</keyword>
<dbReference type="EMBL" id="JBEPLN010000012">
    <property type="protein sequence ID" value="MET3634279.1"/>
    <property type="molecule type" value="Genomic_DNA"/>
</dbReference>
<dbReference type="InterPro" id="IPR052024">
    <property type="entry name" value="Methanogen_methyltrans"/>
</dbReference>
<gene>
    <name evidence="2" type="ORF">ABID28_000918</name>
</gene>
<sequence>MSKRQWIKEVFQGKKVNQVPIGFWYHFTSEEDWTEGLNDPSIAVKNIQGHKHFVETVHPDFVKLMSDGFFDYPNPIIHSEIKSIEELAAIQSIGEKHPWFDQQVSLVQSIKENFPEDIFTVYNIFAPATYLKWKLAGQVSSGDDILADFIKSNPKLTQHVLDVIGQDIAILVERLIKEADTDGIYLSVQTLQDQRVTKSDYLEVVRPSEVNLLEVANRLGGLNILHICGYEGATNDLSLFVDYPSQVVNWATGIEKLSLADGKSYFGDKVVLGGFDNTKAGLLYQGSQDAIQSRVREILDETAGDKVIIGADCTIPGDINLERLQWVREVLVR</sequence>
<dbReference type="Gene3D" id="3.20.20.210">
    <property type="match status" value="1"/>
</dbReference>
<name>A0ABV2JET4_9STRE</name>
<dbReference type="EC" id="4.1.1.37" evidence="2"/>
<dbReference type="InterPro" id="IPR000257">
    <property type="entry name" value="Uroporphyrinogen_deCOase"/>
</dbReference>
<protein>
    <submittedName>
        <fullName evidence="2">Uroporphyrinogen decarboxylase</fullName>
        <ecNumber evidence="2">4.1.1.37</ecNumber>
    </submittedName>
</protein>
<dbReference type="RefSeq" id="WP_354368510.1">
    <property type="nucleotide sequence ID" value="NZ_JBEPLN010000012.1"/>
</dbReference>
<dbReference type="SUPFAM" id="SSF51726">
    <property type="entry name" value="UROD/MetE-like"/>
    <property type="match status" value="1"/>
</dbReference>
<proteinExistence type="predicted"/>
<evidence type="ECO:0000313" key="2">
    <source>
        <dbReference type="EMBL" id="MET3634279.1"/>
    </source>
</evidence>
<keyword evidence="2" id="KW-0456">Lyase</keyword>
<dbReference type="Pfam" id="PF01208">
    <property type="entry name" value="URO-D"/>
    <property type="match status" value="1"/>
</dbReference>
<comment type="caution">
    <text evidence="2">The sequence shown here is derived from an EMBL/GenBank/DDBJ whole genome shotgun (WGS) entry which is preliminary data.</text>
</comment>
<evidence type="ECO:0000313" key="3">
    <source>
        <dbReference type="Proteomes" id="UP001549037"/>
    </source>
</evidence>
<dbReference type="InterPro" id="IPR038071">
    <property type="entry name" value="UROD/MetE-like_sf"/>
</dbReference>
<evidence type="ECO:0000259" key="1">
    <source>
        <dbReference type="Pfam" id="PF01208"/>
    </source>
</evidence>
<reference evidence="2 3" key="1">
    <citation type="submission" date="2024-06" db="EMBL/GenBank/DDBJ databases">
        <title>Genomic Encyclopedia of Type Strains, Phase IV (KMG-IV): sequencing the most valuable type-strain genomes for metagenomic binning, comparative biology and taxonomic classification.</title>
        <authorList>
            <person name="Goeker M."/>
        </authorList>
    </citation>
    <scope>NUCLEOTIDE SEQUENCE [LARGE SCALE GENOMIC DNA]</scope>
    <source>
        <strain evidence="2 3">DSM 28302</strain>
    </source>
</reference>
<accession>A0ABV2JET4</accession>
<dbReference type="PANTHER" id="PTHR47099:SF1">
    <property type="entry name" value="METHYLCOBAMIDE:COM METHYLTRANSFERASE MTBA"/>
    <property type="match status" value="1"/>
</dbReference>